<protein>
    <submittedName>
        <fullName evidence="1">Uncharacterized protein</fullName>
    </submittedName>
</protein>
<keyword evidence="2" id="KW-1185">Reference proteome</keyword>
<dbReference type="Proteomes" id="UP000030111">
    <property type="component" value="Unassembled WGS sequence"/>
</dbReference>
<proteinExistence type="predicted"/>
<evidence type="ECO:0000313" key="1">
    <source>
        <dbReference type="EMBL" id="KGO93189.1"/>
    </source>
</evidence>
<dbReference type="RefSeq" id="WP_026990733.1">
    <property type="nucleotide sequence ID" value="NZ_AUGP01000018.1"/>
</dbReference>
<dbReference type="AlphaFoldDB" id="A0A0A2MLM3"/>
<sequence>MKEIIDIIASIENSNVFTNIKPTEIYNEGWMTRLLVYYSKQQNITLKEIEFSKIENWTSEALLSSPFVGVSKAKEGYTHADIALGNFDVNYKQNGEGSGKIVVNPNADTFGIIEAKMGSPLSSFTTNAENYNQASRTVVCIAENTKLDCKTFFYVVLPATKAVKKNRAGISIKDLVASEKIKNEIRQRFEHHNLHNSKKVNEDEILCKVEKCTVGIITYEEWIELFTEEKINKTLNEFYDKCKTWNNIK</sequence>
<dbReference type="STRING" id="1121898.GCA_000422725_01904"/>
<dbReference type="EMBL" id="JRLY01000005">
    <property type="protein sequence ID" value="KGO93189.1"/>
    <property type="molecule type" value="Genomic_DNA"/>
</dbReference>
<evidence type="ECO:0000313" key="2">
    <source>
        <dbReference type="Proteomes" id="UP000030111"/>
    </source>
</evidence>
<comment type="caution">
    <text evidence="1">The sequence shown here is derived from an EMBL/GenBank/DDBJ whole genome shotgun (WGS) entry which is preliminary data.</text>
</comment>
<reference evidence="1 2" key="1">
    <citation type="submission" date="2013-09" db="EMBL/GenBank/DDBJ databases">
        <authorList>
            <person name="Zeng Z."/>
            <person name="Chen C."/>
        </authorList>
    </citation>
    <scope>NUCLEOTIDE SEQUENCE [LARGE SCALE GENOMIC DNA]</scope>
    <source>
        <strain evidence="1 2">WB 4.1-42</strain>
    </source>
</reference>
<accession>A0A0A2MLM3</accession>
<dbReference type="eggNOG" id="ENOG502ZHGM">
    <property type="taxonomic scope" value="Bacteria"/>
</dbReference>
<dbReference type="OrthoDB" id="8479834at2"/>
<organism evidence="1 2">
    <name type="scientific">Flavobacterium subsaxonicum WB 4.1-42 = DSM 21790</name>
    <dbReference type="NCBI Taxonomy" id="1121898"/>
    <lineage>
        <taxon>Bacteria</taxon>
        <taxon>Pseudomonadati</taxon>
        <taxon>Bacteroidota</taxon>
        <taxon>Flavobacteriia</taxon>
        <taxon>Flavobacteriales</taxon>
        <taxon>Flavobacteriaceae</taxon>
        <taxon>Flavobacterium</taxon>
    </lineage>
</organism>
<gene>
    <name evidence="1" type="ORF">Q766_07725</name>
</gene>
<name>A0A0A2MLM3_9FLAO</name>